<dbReference type="InterPro" id="IPR036513">
    <property type="entry name" value="STAS_dom_sf"/>
</dbReference>
<protein>
    <recommendedName>
        <fullName evidence="4">STAS domain-containing protein</fullName>
    </recommendedName>
</protein>
<evidence type="ECO:0000313" key="2">
    <source>
        <dbReference type="EMBL" id="GIF91613.1"/>
    </source>
</evidence>
<gene>
    <name evidence="2" type="ORF">Cch02nite_50570</name>
</gene>
<proteinExistence type="predicted"/>
<evidence type="ECO:0008006" key="4">
    <source>
        <dbReference type="Google" id="ProtNLM"/>
    </source>
</evidence>
<feature type="region of interest" description="Disordered" evidence="1">
    <location>
        <begin position="106"/>
        <end position="142"/>
    </location>
</feature>
<dbReference type="EMBL" id="BONG01000034">
    <property type="protein sequence ID" value="GIF91613.1"/>
    <property type="molecule type" value="Genomic_DNA"/>
</dbReference>
<accession>A0A8J3K2J1</accession>
<dbReference type="AlphaFoldDB" id="A0A8J3K2J1"/>
<organism evidence="2 3">
    <name type="scientific">Catellatospora chokoriensis</name>
    <dbReference type="NCBI Taxonomy" id="310353"/>
    <lineage>
        <taxon>Bacteria</taxon>
        <taxon>Bacillati</taxon>
        <taxon>Actinomycetota</taxon>
        <taxon>Actinomycetes</taxon>
        <taxon>Micromonosporales</taxon>
        <taxon>Micromonosporaceae</taxon>
        <taxon>Catellatospora</taxon>
    </lineage>
</organism>
<sequence>MREHGRESYAVLVLGPSLGAGDLAALCARVDEARSDLSAGGDLVVLCDVGALTRPDLAGLDVLARLRLHTSRAGGTLRLWRAGPHLRLLLELTGLRSVLPSHPGDSADEFGLLAPHEHGGQAEQREQPLGVEEVVDPGDPSG</sequence>
<comment type="caution">
    <text evidence="2">The sequence shown here is derived from an EMBL/GenBank/DDBJ whole genome shotgun (WGS) entry which is preliminary data.</text>
</comment>
<evidence type="ECO:0000256" key="1">
    <source>
        <dbReference type="SAM" id="MobiDB-lite"/>
    </source>
</evidence>
<dbReference type="SUPFAM" id="SSF52091">
    <property type="entry name" value="SpoIIaa-like"/>
    <property type="match status" value="1"/>
</dbReference>
<feature type="compositionally biased region" description="Basic and acidic residues" evidence="1">
    <location>
        <begin position="115"/>
        <end position="126"/>
    </location>
</feature>
<keyword evidence="3" id="KW-1185">Reference proteome</keyword>
<reference evidence="2 3" key="1">
    <citation type="submission" date="2021-01" db="EMBL/GenBank/DDBJ databases">
        <title>Whole genome shotgun sequence of Catellatospora chokoriensis NBRC 107358.</title>
        <authorList>
            <person name="Komaki H."/>
            <person name="Tamura T."/>
        </authorList>
    </citation>
    <scope>NUCLEOTIDE SEQUENCE [LARGE SCALE GENOMIC DNA]</scope>
    <source>
        <strain evidence="2 3">NBRC 107358</strain>
    </source>
</reference>
<dbReference type="Gene3D" id="3.30.750.24">
    <property type="entry name" value="STAS domain"/>
    <property type="match status" value="1"/>
</dbReference>
<dbReference type="RefSeq" id="WP_191840354.1">
    <property type="nucleotide sequence ID" value="NZ_BAAALB010000022.1"/>
</dbReference>
<evidence type="ECO:0000313" key="3">
    <source>
        <dbReference type="Proteomes" id="UP000619293"/>
    </source>
</evidence>
<dbReference type="Proteomes" id="UP000619293">
    <property type="component" value="Unassembled WGS sequence"/>
</dbReference>
<name>A0A8J3K2J1_9ACTN</name>